<evidence type="ECO:0000313" key="9">
    <source>
        <dbReference type="EMBL" id="CAK0742649.1"/>
    </source>
</evidence>
<evidence type="ECO:0000256" key="6">
    <source>
        <dbReference type="SAM" id="MobiDB-lite"/>
    </source>
</evidence>
<dbReference type="GO" id="GO:0000977">
    <property type="term" value="F:RNA polymerase II transcription regulatory region sequence-specific DNA binding"/>
    <property type="evidence" value="ECO:0007669"/>
    <property type="project" value="TreeGrafter"/>
</dbReference>
<protein>
    <recommendedName>
        <fullName evidence="8">NF-X1-type domain-containing protein</fullName>
    </recommendedName>
</protein>
<dbReference type="GO" id="GO:0005634">
    <property type="term" value="C:nucleus"/>
    <property type="evidence" value="ECO:0007669"/>
    <property type="project" value="InterPro"/>
</dbReference>
<dbReference type="GO" id="GO:0008270">
    <property type="term" value="F:zinc ion binding"/>
    <property type="evidence" value="ECO:0007669"/>
    <property type="project" value="UniProtKB-KW"/>
</dbReference>
<dbReference type="AlphaFoldDB" id="A0AAV1HW17"/>
<evidence type="ECO:0000256" key="4">
    <source>
        <dbReference type="ARBA" id="ARBA00022771"/>
    </source>
</evidence>
<keyword evidence="10" id="KW-1185">Reference proteome</keyword>
<feature type="domain" description="NF-X1-type" evidence="8">
    <location>
        <begin position="637"/>
        <end position="655"/>
    </location>
</feature>
<keyword evidence="2" id="KW-0479">Metal-binding</keyword>
<gene>
    <name evidence="9" type="ORF">CVIRNUC_001411</name>
</gene>
<evidence type="ECO:0000256" key="1">
    <source>
        <dbReference type="ARBA" id="ARBA00007269"/>
    </source>
</evidence>
<feature type="domain" description="NF-X1-type" evidence="8">
    <location>
        <begin position="176"/>
        <end position="194"/>
    </location>
</feature>
<feature type="domain" description="NF-X1-type" evidence="8">
    <location>
        <begin position="703"/>
        <end position="722"/>
    </location>
</feature>
<feature type="domain" description="NF-X1-type" evidence="8">
    <location>
        <begin position="334"/>
        <end position="354"/>
    </location>
</feature>
<organism evidence="9 10">
    <name type="scientific">Coccomyxa viridis</name>
    <dbReference type="NCBI Taxonomy" id="1274662"/>
    <lineage>
        <taxon>Eukaryota</taxon>
        <taxon>Viridiplantae</taxon>
        <taxon>Chlorophyta</taxon>
        <taxon>core chlorophytes</taxon>
        <taxon>Trebouxiophyceae</taxon>
        <taxon>Trebouxiophyceae incertae sedis</taxon>
        <taxon>Coccomyxaceae</taxon>
        <taxon>Coccomyxa</taxon>
    </lineage>
</organism>
<reference evidence="9 10" key="1">
    <citation type="submission" date="2023-10" db="EMBL/GenBank/DDBJ databases">
        <authorList>
            <person name="Maclean D."/>
            <person name="Macfadyen A."/>
        </authorList>
    </citation>
    <scope>NUCLEOTIDE SEQUENCE [LARGE SCALE GENOMIC DNA]</scope>
</reference>
<evidence type="ECO:0000256" key="3">
    <source>
        <dbReference type="ARBA" id="ARBA00022737"/>
    </source>
</evidence>
<evidence type="ECO:0000313" key="10">
    <source>
        <dbReference type="Proteomes" id="UP001314263"/>
    </source>
</evidence>
<dbReference type="Pfam" id="PF01422">
    <property type="entry name" value="zf-NF-X1"/>
    <property type="match status" value="11"/>
</dbReference>
<dbReference type="Proteomes" id="UP001314263">
    <property type="component" value="Unassembled WGS sequence"/>
</dbReference>
<dbReference type="PANTHER" id="PTHR12360:SF1">
    <property type="entry name" value="NF-X1-TYPE ZINC FINGER PROTEIN NFXL1"/>
    <property type="match status" value="1"/>
</dbReference>
<keyword evidence="3" id="KW-0677">Repeat</keyword>
<feature type="domain" description="NF-X1-type" evidence="8">
    <location>
        <begin position="280"/>
        <end position="299"/>
    </location>
</feature>
<dbReference type="InterPro" id="IPR000967">
    <property type="entry name" value="Znf_NFX1"/>
</dbReference>
<feature type="domain" description="NF-X1-type" evidence="8">
    <location>
        <begin position="414"/>
        <end position="433"/>
    </location>
</feature>
<feature type="compositionally biased region" description="Low complexity" evidence="6">
    <location>
        <begin position="791"/>
        <end position="801"/>
    </location>
</feature>
<feature type="transmembrane region" description="Helical" evidence="7">
    <location>
        <begin position="857"/>
        <end position="876"/>
    </location>
</feature>
<feature type="domain" description="NF-X1-type" evidence="8">
    <location>
        <begin position="603"/>
        <end position="629"/>
    </location>
</feature>
<evidence type="ECO:0000256" key="2">
    <source>
        <dbReference type="ARBA" id="ARBA00022723"/>
    </source>
</evidence>
<evidence type="ECO:0000256" key="7">
    <source>
        <dbReference type="SAM" id="Phobius"/>
    </source>
</evidence>
<sequence>MPRMGGPKTGNKFTDIILQQYHAELDDDGREIGEQYKEGIARLQDFISTNEYSSNVCLVCLEQIAPHAAVWTCHEACFCMLHLMCAQGWANQQLRAAAAKASSQAANPDLSHGPASHSKAAASAWGCPKCRVEYPVAEAPRQYMCMCGAVADPAFDPWLLPHTCGATCGHELQPACGHSCLLLCHPGPCPPCPRQVTATCYCGKASAKRRCGAAQWSCTRLCGRVLPCGHRCPQKCHPGDCGPCKLTGSYSCRCGSTTETRSCEERDFQCGQPCMKTLQCGRCTCTLLCHAGDCGLCARAENQTCPCGKVMHSELPCDQEAPPCGATCGKTLLCGQHHCQERCHTGPCPATCRLLADKSCACGLTQRRMPCSQPLRCERRCTATRSCGRHQCKRRCCDGDCPPCDQPCGRKLRCGNHLCPSPCHSGPCQPCPLSALITCACGQTSYNTPCGTESAAKPPKCPEDCPVPRTCTHAARLPAHPCHFGACPPCTHPCGDKQRCGHACSARCHHPQPPPIPEFKAPLPPMSPGIQLIKARKPTAPCEPPALEVAAAVKAAEQPSTACPPCQQMLPVSCHGGHVTSFQHCSRAAPFACQAACGKPLECGNHACAALCHRLDTAQPHNGCSPCTLPCQRARSCEHPCPLPCHSGACPRCEEELRMPCHCTRSTISLACTNFQQAQKAGTEAVRKVLACGKVCHRLLEACPHLCEAACHAGPCPTECSALVTVRCACRRKKEKRPCDLARQQLQDAGLPAEIDGSSAVQLLSCDSKCHQLQAEKRQKTELSRREPEIPASASSSSTSPLLQTVSVRHLGTVTSKERKKANREERAAERKALALLKEKAERWAAWRRKWCIRVSLTLLALLAIFLLVGVIGMMLEPTEEEREAARQWARDMAERAIRLERERDPVRRAFRENLRNHLRRAFEDGPGGEDGGEVECDSCDSCYH</sequence>
<dbReference type="GO" id="GO:0000981">
    <property type="term" value="F:DNA-binding transcription factor activity, RNA polymerase II-specific"/>
    <property type="evidence" value="ECO:0007669"/>
    <property type="project" value="TreeGrafter"/>
</dbReference>
<comment type="similarity">
    <text evidence="1">Belongs to the NFX1 family.</text>
</comment>
<keyword evidence="7" id="KW-0472">Membrane</keyword>
<name>A0AAV1HW17_9CHLO</name>
<proteinExistence type="inferred from homology"/>
<dbReference type="InterPro" id="IPR034078">
    <property type="entry name" value="NFX1_fam"/>
</dbReference>
<accession>A0AAV1HW17</accession>
<evidence type="ECO:0000259" key="8">
    <source>
        <dbReference type="SMART" id="SM00438"/>
    </source>
</evidence>
<dbReference type="EMBL" id="CAUYUE010000002">
    <property type="protein sequence ID" value="CAK0742649.1"/>
    <property type="molecule type" value="Genomic_DNA"/>
</dbReference>
<keyword evidence="7" id="KW-1133">Transmembrane helix</keyword>
<dbReference type="SMART" id="SM00438">
    <property type="entry name" value="ZnF_NFX"/>
    <property type="match status" value="10"/>
</dbReference>
<keyword evidence="4" id="KW-0863">Zinc-finger</keyword>
<feature type="domain" description="NF-X1-type" evidence="8">
    <location>
        <begin position="471"/>
        <end position="492"/>
    </location>
</feature>
<comment type="caution">
    <text evidence="9">The sequence shown here is derived from an EMBL/GenBank/DDBJ whole genome shotgun (WGS) entry which is preliminary data.</text>
</comment>
<feature type="region of interest" description="Disordered" evidence="6">
    <location>
        <begin position="777"/>
        <end position="801"/>
    </location>
</feature>
<feature type="domain" description="NF-X1-type" evidence="8">
    <location>
        <begin position="228"/>
        <end position="246"/>
    </location>
</feature>
<keyword evidence="7" id="KW-0812">Transmembrane</keyword>
<feature type="domain" description="NF-X1-type" evidence="8">
    <location>
        <begin position="387"/>
        <end position="406"/>
    </location>
</feature>
<dbReference type="CDD" id="cd06008">
    <property type="entry name" value="NF-X1-zinc-finger"/>
    <property type="match status" value="5"/>
</dbReference>
<keyword evidence="5" id="KW-0862">Zinc</keyword>
<feature type="compositionally biased region" description="Basic and acidic residues" evidence="6">
    <location>
        <begin position="777"/>
        <end position="789"/>
    </location>
</feature>
<evidence type="ECO:0000256" key="5">
    <source>
        <dbReference type="ARBA" id="ARBA00022833"/>
    </source>
</evidence>
<dbReference type="PANTHER" id="PTHR12360">
    <property type="entry name" value="NUCLEAR TRANSCRIPTION FACTOR, X-BOX BINDING 1 NFX1"/>
    <property type="match status" value="1"/>
</dbReference>